<proteinExistence type="predicted"/>
<evidence type="ECO:0000313" key="5">
    <source>
        <dbReference type="Proteomes" id="UP000069914"/>
    </source>
</evidence>
<keyword evidence="1" id="KW-0472">Membrane</keyword>
<dbReference type="Proteomes" id="UP000040088">
    <property type="component" value="Unassembled WGS sequence"/>
</dbReference>
<evidence type="ECO:0000313" key="3">
    <source>
        <dbReference type="EMBL" id="CNL26884.1"/>
    </source>
</evidence>
<keyword evidence="1" id="KW-0812">Transmembrane</keyword>
<name>A0A0T9U9A0_YERAE</name>
<dbReference type="OrthoDB" id="6479328at2"/>
<reference evidence="3" key="3">
    <citation type="submission" date="2015-03" db="EMBL/GenBank/DDBJ databases">
        <authorList>
            <person name="Murphy D."/>
        </authorList>
    </citation>
    <scope>NUCLEOTIDE SEQUENCE [LARGE SCALE GENOMIC DNA]</scope>
    <source>
        <strain evidence="3">IP27925</strain>
    </source>
</reference>
<organism evidence="3 4">
    <name type="scientific">Yersinia aleksiciae</name>
    <dbReference type="NCBI Taxonomy" id="263819"/>
    <lineage>
        <taxon>Bacteria</taxon>
        <taxon>Pseudomonadati</taxon>
        <taxon>Pseudomonadota</taxon>
        <taxon>Gammaproteobacteria</taxon>
        <taxon>Enterobacterales</taxon>
        <taxon>Yersiniaceae</taxon>
        <taxon>Yersinia</taxon>
    </lineage>
</organism>
<dbReference type="KEGG" id="yak:ACZ76_08050"/>
<evidence type="ECO:0000313" key="4">
    <source>
        <dbReference type="Proteomes" id="UP000040088"/>
    </source>
</evidence>
<dbReference type="GeneID" id="61902029"/>
<keyword evidence="1" id="KW-1133">Transmembrane helix</keyword>
<feature type="transmembrane region" description="Helical" evidence="1">
    <location>
        <begin position="18"/>
        <end position="36"/>
    </location>
</feature>
<sequence>MDKSLQRWLDRPGWQLCLWQWGVLGLLGAATYGMLLRPAWQQQSLTENKIIQYQQQVAHQQSVLATLPALSLISQQIAAMRSEEAVWRQNNSSMAHLVGELIAPFGGQVIHWQRQSEPVVEAEPDAVPHQQWHATLRVNFYGLLHLLRQLSEISAPIQAQLIEIKSDNAVLVVKISLKEYLAEGSNE</sequence>
<keyword evidence="5" id="KW-1185">Reference proteome</keyword>
<evidence type="ECO:0000256" key="1">
    <source>
        <dbReference type="SAM" id="Phobius"/>
    </source>
</evidence>
<reference evidence="4" key="2">
    <citation type="submission" date="2015-03" db="EMBL/GenBank/DDBJ databases">
        <authorList>
            <consortium name="Pathogen Informatics"/>
        </authorList>
    </citation>
    <scope>NUCLEOTIDE SEQUENCE [LARGE SCALE GENOMIC DNA]</scope>
    <source>
        <strain evidence="4">IP27925</strain>
    </source>
</reference>
<dbReference type="Proteomes" id="UP000069914">
    <property type="component" value="Chromosome"/>
</dbReference>
<protein>
    <submittedName>
        <fullName evidence="3">Membrane protein</fullName>
    </submittedName>
    <submittedName>
        <fullName evidence="2">Pilus assembly protein PilO</fullName>
    </submittedName>
</protein>
<dbReference type="EMBL" id="CP011975">
    <property type="protein sequence ID" value="AKP33489.1"/>
    <property type="molecule type" value="Genomic_DNA"/>
</dbReference>
<gene>
    <name evidence="2" type="ORF">ACZ76_08050</name>
    <name evidence="3" type="ORF">ERS008460_02374</name>
</gene>
<evidence type="ECO:0000313" key="2">
    <source>
        <dbReference type="EMBL" id="AKP33489.1"/>
    </source>
</evidence>
<dbReference type="AlphaFoldDB" id="A0A0T9U9A0"/>
<dbReference type="EMBL" id="CQEM01000010">
    <property type="protein sequence ID" value="CNL26884.1"/>
    <property type="molecule type" value="Genomic_DNA"/>
</dbReference>
<reference evidence="2 5" key="1">
    <citation type="journal article" date="2015" name="Genome Announc.">
        <title>De Novo Genome Sequence of Yersinia aleksiciae Y159T.</title>
        <authorList>
            <person name="Sprague L.D."/>
            <person name="Neubauer H."/>
        </authorList>
    </citation>
    <scope>NUCLEOTIDE SEQUENCE [LARGE SCALE GENOMIC DNA]</scope>
    <source>
        <strain evidence="2 5">159</strain>
    </source>
</reference>
<accession>A0A0T9U9A0</accession>
<dbReference type="RefSeq" id="WP_048618317.1">
    <property type="nucleotide sequence ID" value="NZ_CABHQD010000357.1"/>
</dbReference>